<dbReference type="InterPro" id="IPR023408">
    <property type="entry name" value="MscS_beta-dom_sf"/>
</dbReference>
<dbReference type="GO" id="GO:0005886">
    <property type="term" value="C:plasma membrane"/>
    <property type="evidence" value="ECO:0007669"/>
    <property type="project" value="UniProtKB-SubCell"/>
</dbReference>
<dbReference type="AlphaFoldDB" id="D0MH87"/>
<dbReference type="Gene3D" id="1.10.287.1260">
    <property type="match status" value="1"/>
</dbReference>
<gene>
    <name evidence="11" type="ordered locus">Rmar_0951</name>
</gene>
<dbReference type="Proteomes" id="UP000002221">
    <property type="component" value="Chromosome"/>
</dbReference>
<dbReference type="InterPro" id="IPR011066">
    <property type="entry name" value="MscS_channel_C_sf"/>
</dbReference>
<dbReference type="SUPFAM" id="SSF82861">
    <property type="entry name" value="Mechanosensitive channel protein MscS (YggB), transmembrane region"/>
    <property type="match status" value="1"/>
</dbReference>
<feature type="transmembrane region" description="Helical" evidence="7">
    <location>
        <begin position="129"/>
        <end position="147"/>
    </location>
</feature>
<dbReference type="EMBL" id="CP001807">
    <property type="protein sequence ID" value="ACY47845.1"/>
    <property type="molecule type" value="Genomic_DNA"/>
</dbReference>
<dbReference type="KEGG" id="rmr:Rmar_0951"/>
<keyword evidence="12" id="KW-1185">Reference proteome</keyword>
<dbReference type="PANTHER" id="PTHR30221:SF1">
    <property type="entry name" value="SMALL-CONDUCTANCE MECHANOSENSITIVE CHANNEL"/>
    <property type="match status" value="1"/>
</dbReference>
<dbReference type="RefSeq" id="WP_012843457.1">
    <property type="nucleotide sequence ID" value="NC_013501.1"/>
</dbReference>
<evidence type="ECO:0000259" key="9">
    <source>
        <dbReference type="Pfam" id="PF21082"/>
    </source>
</evidence>
<dbReference type="Gene3D" id="3.30.70.100">
    <property type="match status" value="1"/>
</dbReference>
<evidence type="ECO:0000256" key="3">
    <source>
        <dbReference type="ARBA" id="ARBA00022475"/>
    </source>
</evidence>
<name>D0MH87_RHOM4</name>
<dbReference type="InterPro" id="IPR049142">
    <property type="entry name" value="MS_channel_1st"/>
</dbReference>
<evidence type="ECO:0000256" key="4">
    <source>
        <dbReference type="ARBA" id="ARBA00022692"/>
    </source>
</evidence>
<evidence type="ECO:0000256" key="1">
    <source>
        <dbReference type="ARBA" id="ARBA00004651"/>
    </source>
</evidence>
<feature type="domain" description="Mechanosensitive ion channel MscS C-terminal" evidence="9">
    <location>
        <begin position="222"/>
        <end position="305"/>
    </location>
</feature>
<dbReference type="STRING" id="518766.Rmar_0951"/>
<evidence type="ECO:0000259" key="10">
    <source>
        <dbReference type="Pfam" id="PF21088"/>
    </source>
</evidence>
<feature type="domain" description="Mechanosensitive ion channel MscS" evidence="8">
    <location>
        <begin position="149"/>
        <end position="214"/>
    </location>
</feature>
<dbReference type="InterPro" id="IPR049278">
    <property type="entry name" value="MS_channel_C"/>
</dbReference>
<keyword evidence="4 7" id="KW-0812">Transmembrane</keyword>
<dbReference type="PANTHER" id="PTHR30221">
    <property type="entry name" value="SMALL-CONDUCTANCE MECHANOSENSITIVE CHANNEL"/>
    <property type="match status" value="1"/>
</dbReference>
<comment type="subcellular location">
    <subcellularLocation>
        <location evidence="1">Cell membrane</location>
        <topology evidence="1">Multi-pass membrane protein</topology>
    </subcellularLocation>
</comment>
<dbReference type="HOGENOM" id="CLU_037945_1_1_10"/>
<sequence length="341" mass="38037">MILQADTLQTLADTQAAAPDTADVITELSQQVSATGQLLVSGQWDQVLPRIQEGLAGLAVSAIPRLTGALFVFLFFYAIYRVVGAVLRRALRHSRRIDATLEHLLMRSYRLIGLSFITVMVLAQLGINVTALLAGLSIAGIAIGFAARDTLENFISGLTILIDRPFRVGDPVEISGTYGIVEEITLRSTRVRTLNNEVMVMPNVQMINQKLINYGLKDALRIEIPFGIAYKEYPEEARRVVLRLTEGDERLHPDYPPSVVVTKLNDSSVDMVLRLYIRNPHDAVPMKFEYTEKIREALRKADIEIPFPHRQLFIDEAKAFERATWMRPASNGDGEQSSAFG</sequence>
<evidence type="ECO:0000256" key="6">
    <source>
        <dbReference type="ARBA" id="ARBA00023136"/>
    </source>
</evidence>
<evidence type="ECO:0000256" key="2">
    <source>
        <dbReference type="ARBA" id="ARBA00008017"/>
    </source>
</evidence>
<evidence type="ECO:0000256" key="5">
    <source>
        <dbReference type="ARBA" id="ARBA00022989"/>
    </source>
</evidence>
<evidence type="ECO:0000256" key="7">
    <source>
        <dbReference type="SAM" id="Phobius"/>
    </source>
</evidence>
<feature type="domain" description="Mechanosensitive ion channel transmembrane helices 2/3" evidence="10">
    <location>
        <begin position="111"/>
        <end position="147"/>
    </location>
</feature>
<dbReference type="Pfam" id="PF21088">
    <property type="entry name" value="MS_channel_1st"/>
    <property type="match status" value="1"/>
</dbReference>
<accession>D0MH87</accession>
<protein>
    <submittedName>
        <fullName evidence="11">MscS Mechanosensitive ion channel</fullName>
    </submittedName>
</protein>
<dbReference type="InterPro" id="IPR045275">
    <property type="entry name" value="MscS_archaea/bacteria_type"/>
</dbReference>
<dbReference type="SUPFAM" id="SSF82689">
    <property type="entry name" value="Mechanosensitive channel protein MscS (YggB), C-terminal domain"/>
    <property type="match status" value="1"/>
</dbReference>
<dbReference type="InterPro" id="IPR010920">
    <property type="entry name" value="LSM_dom_sf"/>
</dbReference>
<comment type="similarity">
    <text evidence="2">Belongs to the MscS (TC 1.A.23) family.</text>
</comment>
<dbReference type="SUPFAM" id="SSF50182">
    <property type="entry name" value="Sm-like ribonucleoproteins"/>
    <property type="match status" value="1"/>
</dbReference>
<keyword evidence="6 7" id="KW-0472">Membrane</keyword>
<evidence type="ECO:0000313" key="12">
    <source>
        <dbReference type="Proteomes" id="UP000002221"/>
    </source>
</evidence>
<dbReference type="InterPro" id="IPR011014">
    <property type="entry name" value="MscS_channel_TM-2"/>
</dbReference>
<organism evidence="11 12">
    <name type="scientific">Rhodothermus marinus (strain ATCC 43812 / DSM 4252 / R-10)</name>
    <name type="common">Rhodothermus obamensis</name>
    <dbReference type="NCBI Taxonomy" id="518766"/>
    <lineage>
        <taxon>Bacteria</taxon>
        <taxon>Pseudomonadati</taxon>
        <taxon>Rhodothermota</taxon>
        <taxon>Rhodothermia</taxon>
        <taxon>Rhodothermales</taxon>
        <taxon>Rhodothermaceae</taxon>
        <taxon>Rhodothermus</taxon>
    </lineage>
</organism>
<dbReference type="Pfam" id="PF21082">
    <property type="entry name" value="MS_channel_3rd"/>
    <property type="match status" value="1"/>
</dbReference>
<reference evidence="11 12" key="1">
    <citation type="journal article" date="2009" name="Stand. Genomic Sci.">
        <title>Complete genome sequence of Rhodothermus marinus type strain (R-10).</title>
        <authorList>
            <person name="Nolan M."/>
            <person name="Tindall B.J."/>
            <person name="Pomrenke H."/>
            <person name="Lapidus A."/>
            <person name="Copeland A."/>
            <person name="Glavina Del Rio T."/>
            <person name="Lucas S."/>
            <person name="Chen F."/>
            <person name="Tice H."/>
            <person name="Cheng J.F."/>
            <person name="Saunders E."/>
            <person name="Han C."/>
            <person name="Bruce D."/>
            <person name="Goodwin L."/>
            <person name="Chain P."/>
            <person name="Pitluck S."/>
            <person name="Ovchinikova G."/>
            <person name="Pati A."/>
            <person name="Ivanova N."/>
            <person name="Mavromatis K."/>
            <person name="Chen A."/>
            <person name="Palaniappan K."/>
            <person name="Land M."/>
            <person name="Hauser L."/>
            <person name="Chang Y.J."/>
            <person name="Jeffries C.D."/>
            <person name="Brettin T."/>
            <person name="Goker M."/>
            <person name="Bristow J."/>
            <person name="Eisen J.A."/>
            <person name="Markowitz V."/>
            <person name="Hugenholtz P."/>
            <person name="Kyrpides N.C."/>
            <person name="Klenk H.P."/>
            <person name="Detter J.C."/>
        </authorList>
    </citation>
    <scope>NUCLEOTIDE SEQUENCE [LARGE SCALE GENOMIC DNA]</scope>
    <source>
        <strain evidence="12">ATCC 43812 / DSM 4252 / R-10</strain>
    </source>
</reference>
<dbReference type="OrthoDB" id="9809206at2"/>
<evidence type="ECO:0000259" key="8">
    <source>
        <dbReference type="Pfam" id="PF00924"/>
    </source>
</evidence>
<proteinExistence type="inferred from homology"/>
<dbReference type="Gene3D" id="2.30.30.60">
    <property type="match status" value="1"/>
</dbReference>
<keyword evidence="3" id="KW-1003">Cell membrane</keyword>
<evidence type="ECO:0000313" key="11">
    <source>
        <dbReference type="EMBL" id="ACY47845.1"/>
    </source>
</evidence>
<dbReference type="eggNOG" id="COG3264">
    <property type="taxonomic scope" value="Bacteria"/>
</dbReference>
<dbReference type="InterPro" id="IPR006685">
    <property type="entry name" value="MscS_channel_2nd"/>
</dbReference>
<feature type="transmembrane region" description="Helical" evidence="7">
    <location>
        <begin position="62"/>
        <end position="83"/>
    </location>
</feature>
<keyword evidence="5 7" id="KW-1133">Transmembrane helix</keyword>
<dbReference type="Pfam" id="PF00924">
    <property type="entry name" value="MS_channel_2nd"/>
    <property type="match status" value="1"/>
</dbReference>
<dbReference type="GO" id="GO:0008381">
    <property type="term" value="F:mechanosensitive monoatomic ion channel activity"/>
    <property type="evidence" value="ECO:0007669"/>
    <property type="project" value="InterPro"/>
</dbReference>